<sequence>MKKNENKQYQQQGPYDDVEYSAEVADAEDKEAMARMNEADKRAEKQRNQ</sequence>
<feature type="region of interest" description="Disordered" evidence="1">
    <location>
        <begin position="1"/>
        <end position="49"/>
    </location>
</feature>
<name>A0AB39BY45_9BACI</name>
<reference evidence="2" key="1">
    <citation type="submission" date="2024-07" db="EMBL/GenBank/DDBJ databases">
        <title>Identification and characteristics of an arsenic-resistant bacterial isolate, which belongs to a novel species.</title>
        <authorList>
            <person name="Juszczyk A."/>
            <person name="Kowalczyk A."/>
            <person name="Was K."/>
            <person name="Kosowicz W."/>
            <person name="Budzyn A."/>
            <person name="Latowski D."/>
        </authorList>
    </citation>
    <scope>NUCLEOTIDE SEQUENCE</scope>
    <source>
        <strain evidence="2">As8PL</strain>
    </source>
</reference>
<feature type="compositionally biased region" description="Basic and acidic residues" evidence="1">
    <location>
        <begin position="30"/>
        <end position="49"/>
    </location>
</feature>
<dbReference type="Pfam" id="PF14151">
    <property type="entry name" value="YfhD"/>
    <property type="match status" value="1"/>
</dbReference>
<dbReference type="EMBL" id="CP162551">
    <property type="protein sequence ID" value="XDI38266.1"/>
    <property type="molecule type" value="Genomic_DNA"/>
</dbReference>
<dbReference type="InterPro" id="IPR025435">
    <property type="entry name" value="YfhD-like"/>
</dbReference>
<protein>
    <submittedName>
        <fullName evidence="2">YfhD family protein</fullName>
    </submittedName>
</protein>
<proteinExistence type="predicted"/>
<accession>A0AB39BY45</accession>
<gene>
    <name evidence="2" type="ORF">AB3N04_08070</name>
</gene>
<evidence type="ECO:0000256" key="1">
    <source>
        <dbReference type="SAM" id="MobiDB-lite"/>
    </source>
</evidence>
<dbReference type="AlphaFoldDB" id="A0AB39BY45"/>
<evidence type="ECO:0000313" key="2">
    <source>
        <dbReference type="EMBL" id="XDI38266.1"/>
    </source>
</evidence>
<organism evidence="2">
    <name type="scientific">Alkalihalophilus sp. As8PL</name>
    <dbReference type="NCBI Taxonomy" id="3237103"/>
    <lineage>
        <taxon>Bacteria</taxon>
        <taxon>Bacillati</taxon>
        <taxon>Bacillota</taxon>
        <taxon>Bacilli</taxon>
        <taxon>Bacillales</taxon>
        <taxon>Bacillaceae</taxon>
        <taxon>Alkalihalophilus</taxon>
    </lineage>
</organism>
<dbReference type="RefSeq" id="WP_317123375.1">
    <property type="nucleotide sequence ID" value="NZ_CP162551.1"/>
</dbReference>
<feature type="compositionally biased region" description="Acidic residues" evidence="1">
    <location>
        <begin position="16"/>
        <end position="29"/>
    </location>
</feature>